<name>A0A8X6NE82_NEPPI</name>
<dbReference type="InterPro" id="IPR000162">
    <property type="entry name" value="GPCR_3_mtglu_rcpt"/>
</dbReference>
<dbReference type="PROSITE" id="PS50259">
    <property type="entry name" value="G_PROTEIN_RECEP_F3_4"/>
    <property type="match status" value="1"/>
</dbReference>
<evidence type="ECO:0000256" key="2">
    <source>
        <dbReference type="ARBA" id="ARBA00007242"/>
    </source>
</evidence>
<keyword evidence="7 12" id="KW-0472">Membrane</keyword>
<dbReference type="InterPro" id="IPR017979">
    <property type="entry name" value="GPCR_3_CS"/>
</dbReference>
<dbReference type="Gene3D" id="1.10.10.1450">
    <property type="match status" value="1"/>
</dbReference>
<keyword evidence="15" id="KW-1185">Reference proteome</keyword>
<evidence type="ECO:0000256" key="7">
    <source>
        <dbReference type="ARBA" id="ARBA00023136"/>
    </source>
</evidence>
<proteinExistence type="inferred from homology"/>
<dbReference type="FunFam" id="3.40.50.2300:FF:000145">
    <property type="entry name" value="Glutamate receptor, metabotropic"/>
    <property type="match status" value="1"/>
</dbReference>
<dbReference type="InterPro" id="IPR041426">
    <property type="entry name" value="Mos1_HTH"/>
</dbReference>
<feature type="transmembrane region" description="Helical" evidence="12">
    <location>
        <begin position="784"/>
        <end position="806"/>
    </location>
</feature>
<dbReference type="GO" id="GO:0005886">
    <property type="term" value="C:plasma membrane"/>
    <property type="evidence" value="ECO:0007669"/>
    <property type="project" value="UniProtKB-SubCell"/>
</dbReference>
<dbReference type="Gene3D" id="3.40.50.2300">
    <property type="match status" value="1"/>
</dbReference>
<feature type="domain" description="G-protein coupled receptors family 3 profile" evidence="13">
    <location>
        <begin position="591"/>
        <end position="856"/>
    </location>
</feature>
<sequence>MELNREHFRAIIFHNFRRGLSRQECFDELNSLYSDKAPSYSTVKNWYNEFNRGRCSIQDESRVGRPKSVVVPEKINAVRELIKQDRHVTYREIEASLDISMTSINKILHEHLSVKKICSRWIPHNLTNAQKTARVDWCKEMLEKYIQGTSKAVYNIYTGDESWIYAYEPETKQQSTVWVFQDEAKPTKVVRGRSTSKQMIACFFGINGHVATVALEQRRTVNSEWYTTICLPEAFTVLEQLLSKSEICIAVKERLTKDSGVAGDSYYDSIVQKLMAKPSARGVIIFGSDQEVAGVMRAVRRNNCTGHFTWIGSDGWSARSLVFAGHEDQVEGTVSVQPRAHPVQGFDAYFQSLGVHNNTRNPWFTEFWEHFFNCRWPGSTVTPYNQHTKTFCNGEEMIGPAYEVEKQLQFVSDSVLAFAYALKNLHEEQCGGRPGICAKMDPIDGAMLLGYLKNVTFRGLSGDEFQFSENGDGPARYNIIHFKQISPGNYKWIRVGEYRDGELQLSLSDIRFRWEEPDMPISACSLPCSIGQAKKYVEGSKCCWHCFNCTKYQILRYETTCYDCPLGFLPNAEHTQCERIPLQYMRLDSYWAIGVMIFSSLGIVITLFVIIVFIKHHDTPVVKASGRELSYVLLGGIFLCYAITFLLVQKPSDIKCGAQKMGIGLCFTIVYSAVLTKTNRIDRIFRCGARSTKRPSFISPKSQLFICGVIVSIQVIFSAMWMGFSPPKAILYHPSPDESHLVCAASIDATYMVAFAYPMVLILICTVYAILTRKIPEAFNESKYIGFTMYTTCIVWLAFIPLYFTTTDHDEINVFTMSVTVSLSATVTLFCLFTPKLYIILLHPDKNVRQPLMNHSKYTGSNDIRVTPNKAERTTISEGSLETNEVTCRSSASPNPPRLLVTCGTQTTSDIIPAGIARCVSCTVISTLRNDEDNMRL</sequence>
<dbReference type="InterPro" id="IPR038550">
    <property type="entry name" value="GPCR_3_9-Cys_sf"/>
</dbReference>
<evidence type="ECO:0000256" key="3">
    <source>
        <dbReference type="ARBA" id="ARBA00022475"/>
    </source>
</evidence>
<dbReference type="GO" id="GO:0004930">
    <property type="term" value="F:G protein-coupled receptor activity"/>
    <property type="evidence" value="ECO:0007669"/>
    <property type="project" value="UniProtKB-KW"/>
</dbReference>
<dbReference type="Gene3D" id="2.10.50.30">
    <property type="entry name" value="GPCR, family 3, nine cysteines domain"/>
    <property type="match status" value="1"/>
</dbReference>
<keyword evidence="5 12" id="KW-1133">Transmembrane helix</keyword>
<dbReference type="OrthoDB" id="9987222at2759"/>
<evidence type="ECO:0000256" key="4">
    <source>
        <dbReference type="ARBA" id="ARBA00022692"/>
    </source>
</evidence>
<evidence type="ECO:0000256" key="9">
    <source>
        <dbReference type="ARBA" id="ARBA00023180"/>
    </source>
</evidence>
<dbReference type="CDD" id="cd15045">
    <property type="entry name" value="7tmC_mGluRs"/>
    <property type="match status" value="1"/>
</dbReference>
<evidence type="ECO:0000259" key="13">
    <source>
        <dbReference type="PROSITE" id="PS50259"/>
    </source>
</evidence>
<comment type="function">
    <text evidence="11">G-protein coupled receptor for glutamate. Ligand binding causes a conformation change that triggers signaling via guanine nucleotide-binding proteins (G proteins) and modulates the activity of down-stream effectors.</text>
</comment>
<keyword evidence="6" id="KW-0297">G-protein coupled receptor</keyword>
<dbReference type="InterPro" id="IPR050726">
    <property type="entry name" value="mGluR"/>
</dbReference>
<feature type="transmembrane region" description="Helical" evidence="12">
    <location>
        <begin position="629"/>
        <end position="648"/>
    </location>
</feature>
<dbReference type="Proteomes" id="UP000887013">
    <property type="component" value="Unassembled WGS sequence"/>
</dbReference>
<dbReference type="InterPro" id="IPR000337">
    <property type="entry name" value="GPCR_3"/>
</dbReference>
<dbReference type="InterPro" id="IPR028082">
    <property type="entry name" value="Peripla_BP_I"/>
</dbReference>
<dbReference type="AlphaFoldDB" id="A0A8X6NE82"/>
<keyword evidence="3" id="KW-1003">Cell membrane</keyword>
<keyword evidence="9" id="KW-0325">Glycoprotein</keyword>
<feature type="transmembrane region" description="Helical" evidence="12">
    <location>
        <begin position="704"/>
        <end position="724"/>
    </location>
</feature>
<feature type="transmembrane region" description="Helical" evidence="12">
    <location>
        <begin position="749"/>
        <end position="772"/>
    </location>
</feature>
<organism evidence="14 15">
    <name type="scientific">Nephila pilipes</name>
    <name type="common">Giant wood spider</name>
    <name type="synonym">Nephila maculata</name>
    <dbReference type="NCBI Taxonomy" id="299642"/>
    <lineage>
        <taxon>Eukaryota</taxon>
        <taxon>Metazoa</taxon>
        <taxon>Ecdysozoa</taxon>
        <taxon>Arthropoda</taxon>
        <taxon>Chelicerata</taxon>
        <taxon>Arachnida</taxon>
        <taxon>Araneae</taxon>
        <taxon>Araneomorphae</taxon>
        <taxon>Entelegynae</taxon>
        <taxon>Araneoidea</taxon>
        <taxon>Nephilidae</taxon>
        <taxon>Nephila</taxon>
    </lineage>
</organism>
<evidence type="ECO:0000256" key="12">
    <source>
        <dbReference type="SAM" id="Phobius"/>
    </source>
</evidence>
<evidence type="ECO:0000256" key="10">
    <source>
        <dbReference type="ARBA" id="ARBA00023224"/>
    </source>
</evidence>
<evidence type="ECO:0000313" key="15">
    <source>
        <dbReference type="Proteomes" id="UP000887013"/>
    </source>
</evidence>
<dbReference type="InterPro" id="IPR011500">
    <property type="entry name" value="GPCR_3_9-Cys_dom"/>
</dbReference>
<feature type="transmembrane region" description="Helical" evidence="12">
    <location>
        <begin position="590"/>
        <end position="614"/>
    </location>
</feature>
<dbReference type="InterPro" id="IPR017978">
    <property type="entry name" value="GPCR_3_C"/>
</dbReference>
<gene>
    <name evidence="14" type="primary">mGluR</name>
    <name evidence="14" type="ORF">NPIL_599241</name>
</gene>
<keyword evidence="10" id="KW-0807">Transducer</keyword>
<protein>
    <submittedName>
        <fullName evidence="14">Metabotropic glutamate receptor</fullName>
    </submittedName>
</protein>
<keyword evidence="8 14" id="KW-0675">Receptor</keyword>
<dbReference type="InterPro" id="IPR001828">
    <property type="entry name" value="ANF_lig-bd_rcpt"/>
</dbReference>
<dbReference type="InterPro" id="IPR036397">
    <property type="entry name" value="RNaseH_sf"/>
</dbReference>
<dbReference type="Pfam" id="PF01094">
    <property type="entry name" value="ANF_receptor"/>
    <property type="match status" value="1"/>
</dbReference>
<evidence type="ECO:0000256" key="5">
    <source>
        <dbReference type="ARBA" id="ARBA00022989"/>
    </source>
</evidence>
<evidence type="ECO:0000256" key="6">
    <source>
        <dbReference type="ARBA" id="ARBA00023040"/>
    </source>
</evidence>
<dbReference type="PROSITE" id="PS00981">
    <property type="entry name" value="G_PROTEIN_RECEP_F3_3"/>
    <property type="match status" value="1"/>
</dbReference>
<feature type="transmembrane region" description="Helical" evidence="12">
    <location>
        <begin position="660"/>
        <end position="676"/>
    </location>
</feature>
<evidence type="ECO:0000256" key="8">
    <source>
        <dbReference type="ARBA" id="ARBA00023170"/>
    </source>
</evidence>
<dbReference type="FunFam" id="2.10.50.30:FF:000001">
    <property type="entry name" value="metabotropic glutamate receptor 1"/>
    <property type="match status" value="1"/>
</dbReference>
<dbReference type="PRINTS" id="PR00593">
    <property type="entry name" value="MTABOTROPICR"/>
</dbReference>
<accession>A0A8X6NE82</accession>
<reference evidence="14" key="1">
    <citation type="submission" date="2020-08" db="EMBL/GenBank/DDBJ databases">
        <title>Multicomponent nature underlies the extraordinary mechanical properties of spider dragline silk.</title>
        <authorList>
            <person name="Kono N."/>
            <person name="Nakamura H."/>
            <person name="Mori M."/>
            <person name="Yoshida Y."/>
            <person name="Ohtoshi R."/>
            <person name="Malay A.D."/>
            <person name="Moran D.A.P."/>
            <person name="Tomita M."/>
            <person name="Numata K."/>
            <person name="Arakawa K."/>
        </authorList>
    </citation>
    <scope>NUCLEOTIDE SEQUENCE</scope>
</reference>
<keyword evidence="4 12" id="KW-0812">Transmembrane</keyword>
<feature type="transmembrane region" description="Helical" evidence="12">
    <location>
        <begin position="812"/>
        <end position="833"/>
    </location>
</feature>
<dbReference type="PANTHER" id="PTHR24060">
    <property type="entry name" value="METABOTROPIC GLUTAMATE RECEPTOR"/>
    <property type="match status" value="1"/>
</dbReference>
<dbReference type="EMBL" id="BMAW01056954">
    <property type="protein sequence ID" value="GFT08475.1"/>
    <property type="molecule type" value="Genomic_DNA"/>
</dbReference>
<dbReference type="Pfam" id="PF07562">
    <property type="entry name" value="NCD3G"/>
    <property type="match status" value="1"/>
</dbReference>
<dbReference type="GO" id="GO:0003676">
    <property type="term" value="F:nucleic acid binding"/>
    <property type="evidence" value="ECO:0007669"/>
    <property type="project" value="InterPro"/>
</dbReference>
<comment type="subcellular location">
    <subcellularLocation>
        <location evidence="1">Cell membrane</location>
        <topology evidence="1">Multi-pass membrane protein</topology>
    </subcellularLocation>
</comment>
<evidence type="ECO:0000256" key="11">
    <source>
        <dbReference type="ARBA" id="ARBA00054813"/>
    </source>
</evidence>
<dbReference type="Pfam" id="PF17906">
    <property type="entry name" value="HTH_48"/>
    <property type="match status" value="1"/>
</dbReference>
<comment type="caution">
    <text evidence="14">The sequence shown here is derived from an EMBL/GenBank/DDBJ whole genome shotgun (WGS) entry which is preliminary data.</text>
</comment>
<dbReference type="SUPFAM" id="SSF53822">
    <property type="entry name" value="Periplasmic binding protein-like I"/>
    <property type="match status" value="1"/>
</dbReference>
<dbReference type="PRINTS" id="PR00248">
    <property type="entry name" value="GPCRMGR"/>
</dbReference>
<evidence type="ECO:0000256" key="1">
    <source>
        <dbReference type="ARBA" id="ARBA00004651"/>
    </source>
</evidence>
<dbReference type="Pfam" id="PF00003">
    <property type="entry name" value="7tm_3"/>
    <property type="match status" value="1"/>
</dbReference>
<evidence type="ECO:0000313" key="14">
    <source>
        <dbReference type="EMBL" id="GFT08475.1"/>
    </source>
</evidence>
<comment type="similarity">
    <text evidence="2">Belongs to the G-protein coupled receptor 3 family.</text>
</comment>
<dbReference type="Gene3D" id="3.30.420.10">
    <property type="entry name" value="Ribonuclease H-like superfamily/Ribonuclease H"/>
    <property type="match status" value="1"/>
</dbReference>